<accession>A0A382G4K3</accession>
<dbReference type="NCBIfam" id="TIGR00125">
    <property type="entry name" value="cyt_tran_rel"/>
    <property type="match status" value="1"/>
</dbReference>
<evidence type="ECO:0000256" key="7">
    <source>
        <dbReference type="ARBA" id="ARBA00023027"/>
    </source>
</evidence>
<dbReference type="AlphaFoldDB" id="A0A382G4K3"/>
<reference evidence="9" key="1">
    <citation type="submission" date="2018-05" db="EMBL/GenBank/DDBJ databases">
        <authorList>
            <person name="Lanie J.A."/>
            <person name="Ng W.-L."/>
            <person name="Kazmierczak K.M."/>
            <person name="Andrzejewski T.M."/>
            <person name="Davidsen T.M."/>
            <person name="Wayne K.J."/>
            <person name="Tettelin H."/>
            <person name="Glass J.I."/>
            <person name="Rusch D."/>
            <person name="Podicherti R."/>
            <person name="Tsui H.-C.T."/>
            <person name="Winkler M.E."/>
        </authorList>
    </citation>
    <scope>NUCLEOTIDE SEQUENCE</scope>
</reference>
<dbReference type="UniPathway" id="UPA00253"/>
<dbReference type="NCBIfam" id="TIGR00482">
    <property type="entry name" value="nicotinate (nicotinamide) nucleotide adenylyltransferase"/>
    <property type="match status" value="1"/>
</dbReference>
<dbReference type="EMBL" id="UINC01053548">
    <property type="protein sequence ID" value="SVB70188.1"/>
    <property type="molecule type" value="Genomic_DNA"/>
</dbReference>
<evidence type="ECO:0000259" key="8">
    <source>
        <dbReference type="Pfam" id="PF01467"/>
    </source>
</evidence>
<dbReference type="InterPro" id="IPR005248">
    <property type="entry name" value="NadD/NMNAT"/>
</dbReference>
<dbReference type="Pfam" id="PF01467">
    <property type="entry name" value="CTP_transf_like"/>
    <property type="match status" value="1"/>
</dbReference>
<evidence type="ECO:0000256" key="4">
    <source>
        <dbReference type="ARBA" id="ARBA00022695"/>
    </source>
</evidence>
<evidence type="ECO:0000256" key="6">
    <source>
        <dbReference type="ARBA" id="ARBA00022840"/>
    </source>
</evidence>
<dbReference type="SUPFAM" id="SSF52374">
    <property type="entry name" value="Nucleotidylyl transferase"/>
    <property type="match status" value="1"/>
</dbReference>
<dbReference type="Gene3D" id="3.40.50.620">
    <property type="entry name" value="HUPs"/>
    <property type="match status" value="1"/>
</dbReference>
<feature type="domain" description="Cytidyltransferase-like" evidence="8">
    <location>
        <begin position="7"/>
        <end position="167"/>
    </location>
</feature>
<evidence type="ECO:0000256" key="3">
    <source>
        <dbReference type="ARBA" id="ARBA00022679"/>
    </source>
</evidence>
<protein>
    <recommendedName>
        <fullName evidence="8">Cytidyltransferase-like domain-containing protein</fullName>
    </recommendedName>
</protein>
<evidence type="ECO:0000256" key="5">
    <source>
        <dbReference type="ARBA" id="ARBA00022741"/>
    </source>
</evidence>
<keyword evidence="4" id="KW-0548">Nucleotidyltransferase</keyword>
<proteinExistence type="inferred from homology"/>
<dbReference type="GO" id="GO:0005524">
    <property type="term" value="F:ATP binding"/>
    <property type="evidence" value="ECO:0007669"/>
    <property type="project" value="UniProtKB-KW"/>
</dbReference>
<keyword evidence="6" id="KW-0067">ATP-binding</keyword>
<evidence type="ECO:0000313" key="9">
    <source>
        <dbReference type="EMBL" id="SVB70188.1"/>
    </source>
</evidence>
<keyword evidence="7" id="KW-0520">NAD</keyword>
<keyword evidence="5" id="KW-0547">Nucleotide-binding</keyword>
<dbReference type="PANTHER" id="PTHR39321">
    <property type="entry name" value="NICOTINATE-NUCLEOTIDE ADENYLYLTRANSFERASE-RELATED"/>
    <property type="match status" value="1"/>
</dbReference>
<keyword evidence="3" id="KW-0808">Transferase</keyword>
<name>A0A382G4K3_9ZZZZ</name>
<sequence length="197" mass="21964">VGERLGVLGGTFDPIHCGHVLLALSVRELLDLDRILFIPAADPPHKRSDEITDAIHRWRMVELALEGLDVLQPSRLEIDRGGTSYTVETLRHLRSDHDGAELHLIIGADNVCDLSTWHDPEGILQIARVVAGARRQSGVSDDDRFADRIIHLDTPLFEVSSTTVRQRLRNHQPIRYLVPPSVESYILDNGLYGTGDS</sequence>
<gene>
    <name evidence="9" type="ORF">METZ01_LOCUS223042</name>
</gene>
<dbReference type="CDD" id="cd02165">
    <property type="entry name" value="NMNAT"/>
    <property type="match status" value="1"/>
</dbReference>
<comment type="pathway">
    <text evidence="1">Cofactor biosynthesis; NAD(+) biosynthesis.</text>
</comment>
<evidence type="ECO:0000256" key="1">
    <source>
        <dbReference type="ARBA" id="ARBA00004790"/>
    </source>
</evidence>
<dbReference type="HAMAP" id="MF_00244">
    <property type="entry name" value="NaMN_adenylyltr"/>
    <property type="match status" value="1"/>
</dbReference>
<dbReference type="PANTHER" id="PTHR39321:SF3">
    <property type="entry name" value="PHOSPHOPANTETHEINE ADENYLYLTRANSFERASE"/>
    <property type="match status" value="1"/>
</dbReference>
<evidence type="ECO:0000256" key="2">
    <source>
        <dbReference type="ARBA" id="ARBA00022642"/>
    </source>
</evidence>
<dbReference type="GO" id="GO:0070566">
    <property type="term" value="F:adenylyltransferase activity"/>
    <property type="evidence" value="ECO:0007669"/>
    <property type="project" value="UniProtKB-ARBA"/>
</dbReference>
<dbReference type="NCBIfam" id="NF000840">
    <property type="entry name" value="PRK00071.1-3"/>
    <property type="match status" value="1"/>
</dbReference>
<keyword evidence="2" id="KW-0662">Pyridine nucleotide biosynthesis</keyword>
<dbReference type="InterPro" id="IPR014729">
    <property type="entry name" value="Rossmann-like_a/b/a_fold"/>
</dbReference>
<dbReference type="InterPro" id="IPR004821">
    <property type="entry name" value="Cyt_trans-like"/>
</dbReference>
<feature type="non-terminal residue" evidence="9">
    <location>
        <position position="1"/>
    </location>
</feature>
<organism evidence="9">
    <name type="scientific">marine metagenome</name>
    <dbReference type="NCBI Taxonomy" id="408172"/>
    <lineage>
        <taxon>unclassified sequences</taxon>
        <taxon>metagenomes</taxon>
        <taxon>ecological metagenomes</taxon>
    </lineage>
</organism>
<dbReference type="GO" id="GO:0009435">
    <property type="term" value="P:NAD+ biosynthetic process"/>
    <property type="evidence" value="ECO:0007669"/>
    <property type="project" value="UniProtKB-UniPathway"/>
</dbReference>